<dbReference type="InterPro" id="IPR041664">
    <property type="entry name" value="AAA_16"/>
</dbReference>
<dbReference type="GO" id="GO:0003677">
    <property type="term" value="F:DNA binding"/>
    <property type="evidence" value="ECO:0007669"/>
    <property type="project" value="InterPro"/>
</dbReference>
<gene>
    <name evidence="4" type="ORF">SVIO_026010</name>
</gene>
<dbReference type="CDD" id="cd06170">
    <property type="entry name" value="LuxR_C_like"/>
    <property type="match status" value="1"/>
</dbReference>
<dbReference type="SUPFAM" id="SSF46894">
    <property type="entry name" value="C-terminal effector domain of the bipartite response regulators"/>
    <property type="match status" value="1"/>
</dbReference>
<accession>A0A4D4L051</accession>
<dbReference type="GO" id="GO:0005524">
    <property type="term" value="F:ATP binding"/>
    <property type="evidence" value="ECO:0007669"/>
    <property type="project" value="UniProtKB-KW"/>
</dbReference>
<dbReference type="AlphaFoldDB" id="A0A4D4L051"/>
<keyword evidence="5" id="KW-1185">Reference proteome</keyword>
<dbReference type="PRINTS" id="PR00038">
    <property type="entry name" value="HTHLUXR"/>
</dbReference>
<dbReference type="GO" id="GO:0006355">
    <property type="term" value="P:regulation of DNA-templated transcription"/>
    <property type="evidence" value="ECO:0007669"/>
    <property type="project" value="InterPro"/>
</dbReference>
<feature type="domain" description="HTH luxR-type" evidence="3">
    <location>
        <begin position="871"/>
        <end position="936"/>
    </location>
</feature>
<evidence type="ECO:0000256" key="2">
    <source>
        <dbReference type="ARBA" id="ARBA00022840"/>
    </source>
</evidence>
<name>A0A4D4L051_STRVO</name>
<organism evidence="4 5">
    <name type="scientific">Streptomyces violaceusniger</name>
    <dbReference type="NCBI Taxonomy" id="68280"/>
    <lineage>
        <taxon>Bacteria</taxon>
        <taxon>Bacillati</taxon>
        <taxon>Actinomycetota</taxon>
        <taxon>Actinomycetes</taxon>
        <taxon>Kitasatosporales</taxon>
        <taxon>Streptomycetaceae</taxon>
        <taxon>Streptomyces</taxon>
        <taxon>Streptomyces violaceusniger group</taxon>
    </lineage>
</organism>
<keyword evidence="2" id="KW-0067">ATP-binding</keyword>
<dbReference type="InterPro" id="IPR000792">
    <property type="entry name" value="Tscrpt_reg_LuxR_C"/>
</dbReference>
<dbReference type="SUPFAM" id="SSF52540">
    <property type="entry name" value="P-loop containing nucleoside triphosphate hydrolases"/>
    <property type="match status" value="1"/>
</dbReference>
<dbReference type="GO" id="GO:0004016">
    <property type="term" value="F:adenylate cyclase activity"/>
    <property type="evidence" value="ECO:0007669"/>
    <property type="project" value="TreeGrafter"/>
</dbReference>
<evidence type="ECO:0000259" key="3">
    <source>
        <dbReference type="PROSITE" id="PS50043"/>
    </source>
</evidence>
<proteinExistence type="predicted"/>
<dbReference type="InterPro" id="IPR011990">
    <property type="entry name" value="TPR-like_helical_dom_sf"/>
</dbReference>
<protein>
    <submittedName>
        <fullName evidence="4">LuxR family transcriptional regulator</fullName>
    </submittedName>
</protein>
<dbReference type="PANTHER" id="PTHR16305:SF35">
    <property type="entry name" value="TRANSCRIPTIONAL ACTIVATOR DOMAIN"/>
    <property type="match status" value="1"/>
</dbReference>
<dbReference type="GO" id="GO:0005737">
    <property type="term" value="C:cytoplasm"/>
    <property type="evidence" value="ECO:0007669"/>
    <property type="project" value="TreeGrafter"/>
</dbReference>
<dbReference type="Pfam" id="PF00196">
    <property type="entry name" value="GerE"/>
    <property type="match status" value="1"/>
</dbReference>
<sequence length="949" mass="102510">MRDEDSMVLLERETALAKVAAALRQARHGRGSLLVVQGPLGTGKTSFLEALARLARDEGVGILRAQGCAAEEGLTFGVLRQLVDSGRCDVTAEPTKARATTAMLARTEAEPSGPGREVSRTAPEHMPNALASILDAVPPDKALLVLVDDLHFADTESLRTLAWELTQSHDRRLLCVFSILSGDARADQPPIKGLIGMADRTAVLSALGPSGAYALITDAFGMAAEQGFVSTLRERSGGNPLVLRSLIDEVRIRRVSPTAENTGIVRALRPDYLRRRLAAFLRSQPAHLRRTVNALAVLGRIVDPQVAARLAGLDALRYAEAVHALGLLGLLDEQSTVRAGGTLLWESLVDSIPTAELTAMRSMAAELLHQAGHPAEVAAEQLMPAPTLNNPKGVRILRNAADSALRRGAPRDAARYLRQALLDSSSVGAVRTGLLIDLASAERSFAATSAQRHVAEALPLLHTARDRAAAVVQLGPLLMEPAEFAIDSLMRDVADDLEASGSDDAPTMELALRLEAHRHALADHNPSHTSEAMRRFKQLGESPPLRTAGQRELLASLAHIAFVTNGASADQLAALCTRLLEREPPRPEHVHTTLPLAVNVLAATGRTVGVSDWLRQARHQGGDVERAIIRAEQAMLALASGNVADAKQEMLRADVLAGPEVSGLPALCTAIFAIVALHSDEPELADEFITLHRLSDTHQYLAALLHMARGLLAARHREDRRALNHFRTAGQRMERIGWLNPTLLPWSSCVALMHHRLGEYEQALTAARLEVDRARTWGAPAVVGHALVALGRVTPGRKGAELLEEAVSLLERSTNSHELCRALYILGCHAETDRTRSTRLLKRAYDLGVQCGADWMVQKITAKLQTARASTRTAHPRLTRSELRVAQLAAEGHSNTEISKELGISSRMTEKHLTQCYRKLGIPGRRGLSAALDKQFGQQAESHEAQTGE</sequence>
<dbReference type="InterPro" id="IPR036388">
    <property type="entry name" value="WH-like_DNA-bd_sf"/>
</dbReference>
<dbReference type="Proteomes" id="UP000301309">
    <property type="component" value="Unassembled WGS sequence"/>
</dbReference>
<dbReference type="InterPro" id="IPR027417">
    <property type="entry name" value="P-loop_NTPase"/>
</dbReference>
<dbReference type="Pfam" id="PF13191">
    <property type="entry name" value="AAA_16"/>
    <property type="match status" value="1"/>
</dbReference>
<dbReference type="SMART" id="SM00421">
    <property type="entry name" value="HTH_LUXR"/>
    <property type="match status" value="1"/>
</dbReference>
<dbReference type="EMBL" id="BJHW01000001">
    <property type="protein sequence ID" value="GDY51978.1"/>
    <property type="molecule type" value="Genomic_DNA"/>
</dbReference>
<comment type="caution">
    <text evidence="4">The sequence shown here is derived from an EMBL/GenBank/DDBJ whole genome shotgun (WGS) entry which is preliminary data.</text>
</comment>
<reference evidence="4 5" key="1">
    <citation type="journal article" date="2020" name="Int. J. Syst. Evol. Microbiol.">
        <title>Reclassification of Streptomyces castelarensis and Streptomyces sporoclivatus as later heterotypic synonyms of Streptomyces antimycoticus.</title>
        <authorList>
            <person name="Komaki H."/>
            <person name="Tamura T."/>
        </authorList>
    </citation>
    <scope>NUCLEOTIDE SEQUENCE [LARGE SCALE GENOMIC DNA]</scope>
    <source>
        <strain evidence="4 5">NBRC 13459</strain>
    </source>
</reference>
<evidence type="ECO:0000313" key="5">
    <source>
        <dbReference type="Proteomes" id="UP000301309"/>
    </source>
</evidence>
<dbReference type="PANTHER" id="PTHR16305">
    <property type="entry name" value="TESTICULAR SOLUBLE ADENYLYL CYCLASE"/>
    <property type="match status" value="1"/>
</dbReference>
<keyword evidence="1" id="KW-0547">Nucleotide-binding</keyword>
<dbReference type="InterPro" id="IPR016032">
    <property type="entry name" value="Sig_transdc_resp-reg_C-effctor"/>
</dbReference>
<dbReference type="Gene3D" id="1.10.10.10">
    <property type="entry name" value="Winged helix-like DNA-binding domain superfamily/Winged helix DNA-binding domain"/>
    <property type="match status" value="1"/>
</dbReference>
<dbReference type="PROSITE" id="PS50043">
    <property type="entry name" value="HTH_LUXR_2"/>
    <property type="match status" value="1"/>
</dbReference>
<evidence type="ECO:0000256" key="1">
    <source>
        <dbReference type="ARBA" id="ARBA00022741"/>
    </source>
</evidence>
<dbReference type="SUPFAM" id="SSF48452">
    <property type="entry name" value="TPR-like"/>
    <property type="match status" value="1"/>
</dbReference>
<evidence type="ECO:0000313" key="4">
    <source>
        <dbReference type="EMBL" id="GDY51978.1"/>
    </source>
</evidence>